<keyword evidence="12" id="KW-1185">Reference proteome</keyword>
<gene>
    <name evidence="11" type="ORF">LSH36_138g09129</name>
</gene>
<dbReference type="EC" id="2.7.1.67" evidence="2"/>
<feature type="domain" description="PIK helical" evidence="10">
    <location>
        <begin position="183"/>
        <end position="394"/>
    </location>
</feature>
<evidence type="ECO:0000256" key="5">
    <source>
        <dbReference type="ARBA" id="ARBA00036767"/>
    </source>
</evidence>
<comment type="catalytic activity">
    <reaction evidence="5">
        <text>a 1,2-diacyl-sn-glycero-3-phospho-(1D-myo-inositol) + ATP = a 1,2-diacyl-sn-glycero-3-phospho-(1D-myo-inositol 4-phosphate) + ADP + H(+)</text>
        <dbReference type="Rhea" id="RHEA:19877"/>
        <dbReference type="ChEBI" id="CHEBI:15378"/>
        <dbReference type="ChEBI" id="CHEBI:30616"/>
        <dbReference type="ChEBI" id="CHEBI:57880"/>
        <dbReference type="ChEBI" id="CHEBI:58178"/>
        <dbReference type="ChEBI" id="CHEBI:456216"/>
        <dbReference type="EC" id="2.7.1.67"/>
    </reaction>
    <physiologicalReaction direction="left-to-right" evidence="5">
        <dbReference type="Rhea" id="RHEA:19878"/>
    </physiologicalReaction>
</comment>
<dbReference type="SMART" id="SM00146">
    <property type="entry name" value="PI3Kc"/>
    <property type="match status" value="1"/>
</dbReference>
<dbReference type="Gene3D" id="3.30.1010.10">
    <property type="entry name" value="Phosphatidylinositol 3-kinase Catalytic Subunit, Chain A, domain 4"/>
    <property type="match status" value="1"/>
</dbReference>
<dbReference type="AlphaFoldDB" id="A0AAD9N9Q3"/>
<evidence type="ECO:0000259" key="9">
    <source>
        <dbReference type="PROSITE" id="PS50290"/>
    </source>
</evidence>
<dbReference type="PROSITE" id="PS00916">
    <property type="entry name" value="PI3_4_KINASE_2"/>
    <property type="match status" value="1"/>
</dbReference>
<feature type="region of interest" description="Disordered" evidence="8">
    <location>
        <begin position="452"/>
        <end position="485"/>
    </location>
</feature>
<accession>A0AAD9N9Q3</accession>
<evidence type="ECO:0000313" key="12">
    <source>
        <dbReference type="Proteomes" id="UP001208570"/>
    </source>
</evidence>
<dbReference type="FunFam" id="1.10.1070.11:FF:000004">
    <property type="entry name" value="Phosphatidylinositol 4-kinase, catalytic, beta"/>
    <property type="match status" value="1"/>
</dbReference>
<dbReference type="GO" id="GO:0004430">
    <property type="term" value="F:1-phosphatidylinositol 4-kinase activity"/>
    <property type="evidence" value="ECO:0007669"/>
    <property type="project" value="UniProtKB-EC"/>
</dbReference>
<evidence type="ECO:0000256" key="3">
    <source>
        <dbReference type="ARBA" id="ARBA00022679"/>
    </source>
</evidence>
<dbReference type="Gene3D" id="1.10.1070.11">
    <property type="entry name" value="Phosphatidylinositol 3-/4-kinase, catalytic domain"/>
    <property type="match status" value="1"/>
</dbReference>
<evidence type="ECO:0000259" key="10">
    <source>
        <dbReference type="PROSITE" id="PS51545"/>
    </source>
</evidence>
<dbReference type="GO" id="GO:0005741">
    <property type="term" value="C:mitochondrial outer membrane"/>
    <property type="evidence" value="ECO:0007669"/>
    <property type="project" value="UniProtKB-SubCell"/>
</dbReference>
<dbReference type="SUPFAM" id="SSF56112">
    <property type="entry name" value="Protein kinase-like (PK-like)"/>
    <property type="match status" value="1"/>
</dbReference>
<evidence type="ECO:0000313" key="11">
    <source>
        <dbReference type="EMBL" id="KAK2160211.1"/>
    </source>
</evidence>
<feature type="region of interest" description="Disordered" evidence="8">
    <location>
        <begin position="213"/>
        <end position="234"/>
    </location>
</feature>
<dbReference type="Pfam" id="PF21245">
    <property type="entry name" value="PI4KB-PIK1_PIK"/>
    <property type="match status" value="1"/>
</dbReference>
<dbReference type="PROSITE" id="PS00915">
    <property type="entry name" value="PI3_4_KINASE_1"/>
    <property type="match status" value="1"/>
</dbReference>
<feature type="compositionally biased region" description="Polar residues" evidence="8">
    <location>
        <begin position="452"/>
        <end position="463"/>
    </location>
</feature>
<dbReference type="InterPro" id="IPR015433">
    <property type="entry name" value="PI3/4_kinase"/>
</dbReference>
<dbReference type="GO" id="GO:0048015">
    <property type="term" value="P:phosphatidylinositol-mediated signaling"/>
    <property type="evidence" value="ECO:0007669"/>
    <property type="project" value="TreeGrafter"/>
</dbReference>
<reference evidence="11" key="1">
    <citation type="journal article" date="2023" name="Mol. Biol. Evol.">
        <title>Third-Generation Sequencing Reveals the Adaptive Role of the Epigenome in Three Deep-Sea Polychaetes.</title>
        <authorList>
            <person name="Perez M."/>
            <person name="Aroh O."/>
            <person name="Sun Y."/>
            <person name="Lan Y."/>
            <person name="Juniper S.K."/>
            <person name="Young C.R."/>
            <person name="Angers B."/>
            <person name="Qian P.Y."/>
        </authorList>
    </citation>
    <scope>NUCLEOTIDE SEQUENCE</scope>
    <source>
        <strain evidence="11">P08H-3</strain>
    </source>
</reference>
<proteinExistence type="predicted"/>
<evidence type="ECO:0000256" key="1">
    <source>
        <dbReference type="ARBA" id="ARBA00004450"/>
    </source>
</evidence>
<dbReference type="PANTHER" id="PTHR10048:SF22">
    <property type="entry name" value="PHOSPHATIDYLINOSITOL 4-KINASE BETA"/>
    <property type="match status" value="1"/>
</dbReference>
<feature type="region of interest" description="Disordered" evidence="8">
    <location>
        <begin position="646"/>
        <end position="666"/>
    </location>
</feature>
<keyword evidence="3" id="KW-0808">Transferase</keyword>
<sequence length="1041" mass="116780">MELVEPFSELFSESSSSNKGKFANIPVHGGTKLTYSTATMDADKTSIDSGISMGTPNGVINGDDCGQSSEDLHVVPSEIIGHNISRRNSVSRCNAKPDSPQAHLRMVSFAGSGEPQNWDRDDSLINGHTSVKDDDGDCCCLQVLDRVSGPPLCEKNQDKDDGTIAARDPAGSKSREHARHGYSQQNCESEDSDKVGLDNIAEMTLERLDSFSSAGSCGYKDQQQSKSESPRHSELDTLHEHVVFTEHDGQSNNIEQTDSELAATHKGSTLNPSKPPAKESWLLRFFESKLFDMSIAIQYLYNSKEPGVQTYLGNRLFSLPENDVDFYLPQLVNMYIHMHDVAEVLHAYLVHRCRHSVEFSIKAAWLLSAFSADHVHKPSWKTSQGIKLKNMILNEELRVQVVSSQAISGTTPAAKSVFHKWATRHDIAGLDLMARPLRHTLKSMFSTQVAQTFGTSPTSNPLSPTKCHKRSRSDATGIFHPTPIRRSKSFNSAKTTIGDLSSGRAFDNGCVCHQSSEGMFNDLVGRQTECHCGAPRLQCQLEFVRALMTIGKKLQPLPNKEMRTTRLIAELSMINLNLPSRVWLPIHSSLNHHVVRIPHTQACVLNSKEKAPYLVYVEVLECENAYTAPVPTKILENTLRYTRSEEDLTRFDNSSPRPELNGSPRPEFSIYSNSVADFDDPDCWSQEDDEILQFMHKSKMSSDTISQFSLESTTSTDSKEPVYIAAGEIRRRLTENITVPKTKFERDPEDPSAAAMKEPWVDKVQRIRESSPYGHLPNWKLLSVIIKCGDDLRQELLAFQVLKMLQNIWEQEHVPLWVRPYNILVTSKDSGMIEAIVNAVSLHQVKKHSKLSLREYFIQEFGAETTEDFLEAQRNFVRSCAGYCLVCYIMQVKDRHNGNILLDAQGHIIHIDFGFILSISPGKNLGFETSAFKLTHEFVEVMGGLGSDMFEYFKILMLQGLIAARKHMDKIVTLVEIMQNGSQLPCFSKGISTIKALKERFHMNLTEELLQLLVDNMVESSMNSLTTKLYDGFQYLTNGIL</sequence>
<protein>
    <recommendedName>
        <fullName evidence="7">Phosphatidylinositol 4-kinase beta</fullName>
        <ecNumber evidence="2">2.7.1.67</ecNumber>
    </recommendedName>
</protein>
<evidence type="ECO:0000256" key="2">
    <source>
        <dbReference type="ARBA" id="ARBA00012169"/>
    </source>
</evidence>
<comment type="subcellular location">
    <subcellularLocation>
        <location evidence="1">Mitochondrion outer membrane</location>
        <topology evidence="1">Peripheral membrane protein</topology>
    </subcellularLocation>
    <subcellularLocation>
        <location evidence="6">Rough endoplasmic reticulum membrane</location>
        <topology evidence="6">Peripheral membrane protein</topology>
    </subcellularLocation>
</comment>
<evidence type="ECO:0000256" key="7">
    <source>
        <dbReference type="ARBA" id="ARBA00039877"/>
    </source>
</evidence>
<evidence type="ECO:0000256" key="6">
    <source>
        <dbReference type="ARBA" id="ARBA00037860"/>
    </source>
</evidence>
<dbReference type="PROSITE" id="PS51545">
    <property type="entry name" value="PIK_HELICAL"/>
    <property type="match status" value="1"/>
</dbReference>
<dbReference type="InterPro" id="IPR001263">
    <property type="entry name" value="PI3K_accessory_dom"/>
</dbReference>
<dbReference type="InterPro" id="IPR018936">
    <property type="entry name" value="PI3/4_kinase_CS"/>
</dbReference>
<comment type="caution">
    <text evidence="11">The sequence shown here is derived from an EMBL/GenBank/DDBJ whole genome shotgun (WGS) entry which is preliminary data.</text>
</comment>
<evidence type="ECO:0000256" key="8">
    <source>
        <dbReference type="SAM" id="MobiDB-lite"/>
    </source>
</evidence>
<evidence type="ECO:0000256" key="4">
    <source>
        <dbReference type="ARBA" id="ARBA00022777"/>
    </source>
</evidence>
<dbReference type="InterPro" id="IPR000403">
    <property type="entry name" value="PI3/4_kinase_cat_dom"/>
</dbReference>
<organism evidence="11 12">
    <name type="scientific">Paralvinella palmiformis</name>
    <dbReference type="NCBI Taxonomy" id="53620"/>
    <lineage>
        <taxon>Eukaryota</taxon>
        <taxon>Metazoa</taxon>
        <taxon>Spiralia</taxon>
        <taxon>Lophotrochozoa</taxon>
        <taxon>Annelida</taxon>
        <taxon>Polychaeta</taxon>
        <taxon>Sedentaria</taxon>
        <taxon>Canalipalpata</taxon>
        <taxon>Terebellida</taxon>
        <taxon>Terebelliformia</taxon>
        <taxon>Alvinellidae</taxon>
        <taxon>Paralvinella</taxon>
    </lineage>
</organism>
<feature type="domain" description="PI3K/PI4K catalytic" evidence="9">
    <location>
        <begin position="758"/>
        <end position="1026"/>
    </location>
</feature>
<dbReference type="GO" id="GO:0030867">
    <property type="term" value="C:rough endoplasmic reticulum membrane"/>
    <property type="evidence" value="ECO:0007669"/>
    <property type="project" value="UniProtKB-SubCell"/>
</dbReference>
<dbReference type="CDD" id="cd05168">
    <property type="entry name" value="PI4Kc_III_beta"/>
    <property type="match status" value="1"/>
</dbReference>
<feature type="region of interest" description="Disordered" evidence="8">
    <location>
        <begin position="150"/>
        <end position="193"/>
    </location>
</feature>
<keyword evidence="4" id="KW-0418">Kinase</keyword>
<dbReference type="InterPro" id="IPR057754">
    <property type="entry name" value="PI4-kinase_beta/PIK1_cat"/>
</dbReference>
<dbReference type="InterPro" id="IPR036940">
    <property type="entry name" value="PI3/4_kinase_cat_sf"/>
</dbReference>
<dbReference type="Proteomes" id="UP001208570">
    <property type="component" value="Unassembled WGS sequence"/>
</dbReference>
<name>A0AAD9N9Q3_9ANNE</name>
<dbReference type="InterPro" id="IPR011009">
    <property type="entry name" value="Kinase-like_dom_sf"/>
</dbReference>
<dbReference type="PANTHER" id="PTHR10048">
    <property type="entry name" value="PHOSPHATIDYLINOSITOL KINASE"/>
    <property type="match status" value="1"/>
</dbReference>
<dbReference type="PROSITE" id="PS50290">
    <property type="entry name" value="PI3_4_KINASE_3"/>
    <property type="match status" value="1"/>
</dbReference>
<dbReference type="Pfam" id="PF00454">
    <property type="entry name" value="PI3_PI4_kinase"/>
    <property type="match status" value="1"/>
</dbReference>
<feature type="compositionally biased region" description="Polar residues" evidence="8">
    <location>
        <begin position="213"/>
        <end position="227"/>
    </location>
</feature>
<dbReference type="EMBL" id="JAODUP010000138">
    <property type="protein sequence ID" value="KAK2160211.1"/>
    <property type="molecule type" value="Genomic_DNA"/>
</dbReference>
<dbReference type="InterPro" id="IPR049160">
    <property type="entry name" value="PI4KB-PIK1_PIK"/>
</dbReference>
<dbReference type="GO" id="GO:0046854">
    <property type="term" value="P:phosphatidylinositol phosphate biosynthetic process"/>
    <property type="evidence" value="ECO:0007669"/>
    <property type="project" value="InterPro"/>
</dbReference>